<name>A0A428SXN2_9HYPO</name>
<evidence type="ECO:0000313" key="3">
    <source>
        <dbReference type="Proteomes" id="UP000287144"/>
    </source>
</evidence>
<evidence type="ECO:0000256" key="1">
    <source>
        <dbReference type="SAM" id="MobiDB-lite"/>
    </source>
</evidence>
<dbReference type="EMBL" id="NKCK01000165">
    <property type="protein sequence ID" value="RSL94571.1"/>
    <property type="molecule type" value="Genomic_DNA"/>
</dbReference>
<gene>
    <name evidence="2" type="ORF">CEP52_012561</name>
</gene>
<keyword evidence="3" id="KW-1185">Reference proteome</keyword>
<reference evidence="2 3" key="1">
    <citation type="submission" date="2017-06" db="EMBL/GenBank/DDBJ databases">
        <title>Comparative genomic analysis of Ambrosia Fusariam Clade fungi.</title>
        <authorList>
            <person name="Stajich J.E."/>
            <person name="Carrillo J."/>
            <person name="Kijimoto T."/>
            <person name="Eskalen A."/>
            <person name="O'Donnell K."/>
            <person name="Kasson M."/>
        </authorList>
    </citation>
    <scope>NUCLEOTIDE SEQUENCE [LARGE SCALE GENOMIC DNA]</scope>
    <source>
        <strain evidence="2 3">NRRL62579</strain>
    </source>
</reference>
<evidence type="ECO:0000313" key="2">
    <source>
        <dbReference type="EMBL" id="RSL94571.1"/>
    </source>
</evidence>
<dbReference type="Proteomes" id="UP000287144">
    <property type="component" value="Unassembled WGS sequence"/>
</dbReference>
<comment type="caution">
    <text evidence="2">The sequence shown here is derived from an EMBL/GenBank/DDBJ whole genome shotgun (WGS) entry which is preliminary data.</text>
</comment>
<sequence length="107" mass="11906">MASSNPYRQVQGERTSHESLFEGDSLQLPFSGVHLQQVVLFLGSYSLKCSWLEYSDPVDQRDKRELVAVCPWIDTDVTDSSSTKLRSSSAGGDFGKPGFRPLLDPRP</sequence>
<proteinExistence type="predicted"/>
<feature type="compositionally biased region" description="Low complexity" evidence="1">
    <location>
        <begin position="80"/>
        <end position="89"/>
    </location>
</feature>
<feature type="region of interest" description="Disordered" evidence="1">
    <location>
        <begin position="78"/>
        <end position="107"/>
    </location>
</feature>
<dbReference type="AlphaFoldDB" id="A0A428SXN2"/>
<accession>A0A428SXN2</accession>
<protein>
    <submittedName>
        <fullName evidence="2">Uncharacterized protein</fullName>
    </submittedName>
</protein>
<organism evidence="2 3">
    <name type="scientific">Fusarium oligoseptatum</name>
    <dbReference type="NCBI Taxonomy" id="2604345"/>
    <lineage>
        <taxon>Eukaryota</taxon>
        <taxon>Fungi</taxon>
        <taxon>Dikarya</taxon>
        <taxon>Ascomycota</taxon>
        <taxon>Pezizomycotina</taxon>
        <taxon>Sordariomycetes</taxon>
        <taxon>Hypocreomycetidae</taxon>
        <taxon>Hypocreales</taxon>
        <taxon>Nectriaceae</taxon>
        <taxon>Fusarium</taxon>
        <taxon>Fusarium solani species complex</taxon>
    </lineage>
</organism>